<proteinExistence type="predicted"/>
<keyword evidence="1" id="KW-0812">Transmembrane</keyword>
<evidence type="ECO:0000313" key="3">
    <source>
        <dbReference type="Proteomes" id="UP001595987"/>
    </source>
</evidence>
<name>A0ABV9JF88_9LACT</name>
<feature type="transmembrane region" description="Helical" evidence="1">
    <location>
        <begin position="28"/>
        <end position="45"/>
    </location>
</feature>
<gene>
    <name evidence="2" type="ORF">ACFO26_04415</name>
</gene>
<evidence type="ECO:0000313" key="2">
    <source>
        <dbReference type="EMBL" id="MFC4652145.1"/>
    </source>
</evidence>
<keyword evidence="1" id="KW-1133">Transmembrane helix</keyword>
<keyword evidence="1" id="KW-0472">Membrane</keyword>
<keyword evidence="3" id="KW-1185">Reference proteome</keyword>
<accession>A0ABV9JF88</accession>
<dbReference type="RefSeq" id="WP_213533304.1">
    <property type="nucleotide sequence ID" value="NZ_BOVQ01000002.1"/>
</dbReference>
<sequence>MIEIQTHYTAAIYRRYCWFNIFHRRTKVRILSLTLALLVIAPLSFTGNSGGLVQFVVTLLLAIIIIPFYR</sequence>
<comment type="caution">
    <text evidence="2">The sequence shown here is derived from an EMBL/GenBank/DDBJ whole genome shotgun (WGS) entry which is preliminary data.</text>
</comment>
<organism evidence="2 3">
    <name type="scientific">Lactococcus nasutitermitis</name>
    <dbReference type="NCBI Taxonomy" id="1652957"/>
    <lineage>
        <taxon>Bacteria</taxon>
        <taxon>Bacillati</taxon>
        <taxon>Bacillota</taxon>
        <taxon>Bacilli</taxon>
        <taxon>Lactobacillales</taxon>
        <taxon>Streptococcaceae</taxon>
        <taxon>Lactococcus</taxon>
    </lineage>
</organism>
<dbReference type="EMBL" id="JBHSGD010000004">
    <property type="protein sequence ID" value="MFC4652145.1"/>
    <property type="molecule type" value="Genomic_DNA"/>
</dbReference>
<reference evidence="3" key="1">
    <citation type="journal article" date="2019" name="Int. J. Syst. Evol. Microbiol.">
        <title>The Global Catalogue of Microorganisms (GCM) 10K type strain sequencing project: providing services to taxonomists for standard genome sequencing and annotation.</title>
        <authorList>
            <consortium name="The Broad Institute Genomics Platform"/>
            <consortium name="The Broad Institute Genome Sequencing Center for Infectious Disease"/>
            <person name="Wu L."/>
            <person name="Ma J."/>
        </authorList>
    </citation>
    <scope>NUCLEOTIDE SEQUENCE [LARGE SCALE GENOMIC DNA]</scope>
    <source>
        <strain evidence="3">CCUG 63287</strain>
    </source>
</reference>
<protein>
    <submittedName>
        <fullName evidence="2">Uncharacterized protein</fullName>
    </submittedName>
</protein>
<evidence type="ECO:0000256" key="1">
    <source>
        <dbReference type="SAM" id="Phobius"/>
    </source>
</evidence>
<dbReference type="Proteomes" id="UP001595987">
    <property type="component" value="Unassembled WGS sequence"/>
</dbReference>
<feature type="transmembrane region" description="Helical" evidence="1">
    <location>
        <begin position="51"/>
        <end position="69"/>
    </location>
</feature>